<dbReference type="PANTHER" id="PTHR13379">
    <property type="entry name" value="UNCHARACTERIZED DUF1308"/>
    <property type="match status" value="1"/>
</dbReference>
<organism evidence="4">
    <name type="scientific">Phallusia mammillata</name>
    <dbReference type="NCBI Taxonomy" id="59560"/>
    <lineage>
        <taxon>Eukaryota</taxon>
        <taxon>Metazoa</taxon>
        <taxon>Chordata</taxon>
        <taxon>Tunicata</taxon>
        <taxon>Ascidiacea</taxon>
        <taxon>Phlebobranchia</taxon>
        <taxon>Ascidiidae</taxon>
        <taxon>Phallusia</taxon>
    </lineage>
</organism>
<dbReference type="InterPro" id="IPR010733">
    <property type="entry name" value="DUF1308"/>
</dbReference>
<comment type="similarity">
    <text evidence="1">Belongs to the UPF0415 family.</text>
</comment>
<feature type="domain" description="DUF5614" evidence="3">
    <location>
        <begin position="13"/>
        <end position="205"/>
    </location>
</feature>
<name>A0A6F9D7I7_9ASCI</name>
<feature type="domain" description="DUF1308" evidence="2">
    <location>
        <begin position="247"/>
        <end position="405"/>
    </location>
</feature>
<accession>A0A6F9D7I7</accession>
<evidence type="ECO:0000313" key="4">
    <source>
        <dbReference type="EMBL" id="CAB3227161.1"/>
    </source>
</evidence>
<dbReference type="EMBL" id="LR783505">
    <property type="protein sequence ID" value="CAB3227161.1"/>
    <property type="molecule type" value="mRNA"/>
</dbReference>
<sequence>MMDNEYRDATVVLLKDAEELEETVNQTASQCPGGAKLVNRIVAEKKFLQGLLTGTTVLKKSHVTSSNLKNLKAMVKCVSEVGVKNITALFQRFHFLEASTADADLLVRPPICVDIVANDGKLWIKVIARNVNSMVAALKGHGQYGDKSLVDVARHFKAVAKENLIDFQIPLILFKFAHGVPPVLATELQEMEILVDGELISTAKLELEPCISTCSVKTIIARNSQKKDSFDNGIVGDQETKLCKKANLDITAMICLVSNLTNGQTDFTFGQPVLDQQAVEERSNPALPVLKDFLKDKKLIACQTAVRNFTKIVETIGGENEKLRSKELLKQVTIVPDRPSQRTLNLTTSSKINSRAKILFGTGDSEMAVTVTANSAFVRAAKQSGVIYSVFHHEARALTETKEKSKS</sequence>
<dbReference type="Pfam" id="PF18474">
    <property type="entry name" value="DUF5614"/>
    <property type="match status" value="1"/>
</dbReference>
<dbReference type="AlphaFoldDB" id="A0A6F9D7I7"/>
<dbReference type="Pfam" id="PF07000">
    <property type="entry name" value="DUF1308"/>
    <property type="match status" value="1"/>
</dbReference>
<dbReference type="PANTHER" id="PTHR13379:SF0">
    <property type="entry name" value="UPF0415 PROTEIN C7ORF25"/>
    <property type="match status" value="1"/>
</dbReference>
<protein>
    <submittedName>
        <fullName evidence="4">UPF0415 protein C7orf25 homolog</fullName>
    </submittedName>
</protein>
<evidence type="ECO:0000259" key="3">
    <source>
        <dbReference type="Pfam" id="PF18474"/>
    </source>
</evidence>
<evidence type="ECO:0000256" key="1">
    <source>
        <dbReference type="ARBA" id="ARBA00006588"/>
    </source>
</evidence>
<reference evidence="4" key="1">
    <citation type="submission" date="2020-04" db="EMBL/GenBank/DDBJ databases">
        <authorList>
            <person name="Neveu A P."/>
        </authorList>
    </citation>
    <scope>NUCLEOTIDE SEQUENCE</scope>
    <source>
        <tissue evidence="4">Whole embryo</tissue>
    </source>
</reference>
<dbReference type="InterPro" id="IPR041076">
    <property type="entry name" value="DUF5614"/>
</dbReference>
<gene>
    <name evidence="4" type="primary">C7orf25</name>
</gene>
<evidence type="ECO:0000259" key="2">
    <source>
        <dbReference type="Pfam" id="PF07000"/>
    </source>
</evidence>
<proteinExistence type="evidence at transcript level"/>